<comment type="caution">
    <text evidence="2">The sequence shown here is derived from an EMBL/GenBank/DDBJ whole genome shotgun (WGS) entry which is preliminary data.</text>
</comment>
<keyword evidence="3" id="KW-1185">Reference proteome</keyword>
<keyword evidence="1" id="KW-0732">Signal</keyword>
<dbReference type="EMBL" id="JAPDDS010000023">
    <property type="protein sequence ID" value="MCW1887790.1"/>
    <property type="molecule type" value="Genomic_DNA"/>
</dbReference>
<dbReference type="Proteomes" id="UP001207930">
    <property type="component" value="Unassembled WGS sequence"/>
</dbReference>
<feature type="chain" id="PRO_5045681708" description="DUF1573 domain-containing protein" evidence="1">
    <location>
        <begin position="21"/>
        <end position="227"/>
    </location>
</feature>
<protein>
    <recommendedName>
        <fullName evidence="4">DUF1573 domain-containing protein</fullName>
    </recommendedName>
</protein>
<evidence type="ECO:0000256" key="1">
    <source>
        <dbReference type="SAM" id="SignalP"/>
    </source>
</evidence>
<dbReference type="RefSeq" id="WP_264503746.1">
    <property type="nucleotide sequence ID" value="NZ_JAPDDS010000023.1"/>
</dbReference>
<evidence type="ECO:0008006" key="4">
    <source>
        <dbReference type="Google" id="ProtNLM"/>
    </source>
</evidence>
<evidence type="ECO:0000313" key="3">
    <source>
        <dbReference type="Proteomes" id="UP001207930"/>
    </source>
</evidence>
<sequence length="227" mass="23813">MKSMFFAAVAAASLVSIAHGQEYQVRGLTLGQDVPGPEVHVHQDGGKADAGVLEVKSYLNHEGTTLKLKGPKIVLTTQSGAASVKDPAQVIGTCELPAKGGSVILLFIPEKPDSPASKIVVLDDSKKAFPPGSIKVANLSSLPVKIELEKKPFDFKAGEIANIENPPVGEGNSSGYKATCETATGWQAFGAGVWPHPGQKRVLQVVTNSPESKLVVIRGFRDVATPP</sequence>
<proteinExistence type="predicted"/>
<accession>A0ABT3FW45</accession>
<organism evidence="2 3">
    <name type="scientific">Luteolibacter flavescens</name>
    <dbReference type="NCBI Taxonomy" id="1859460"/>
    <lineage>
        <taxon>Bacteria</taxon>
        <taxon>Pseudomonadati</taxon>
        <taxon>Verrucomicrobiota</taxon>
        <taxon>Verrucomicrobiia</taxon>
        <taxon>Verrucomicrobiales</taxon>
        <taxon>Verrucomicrobiaceae</taxon>
        <taxon>Luteolibacter</taxon>
    </lineage>
</organism>
<feature type="signal peptide" evidence="1">
    <location>
        <begin position="1"/>
        <end position="20"/>
    </location>
</feature>
<evidence type="ECO:0000313" key="2">
    <source>
        <dbReference type="EMBL" id="MCW1887790.1"/>
    </source>
</evidence>
<reference evidence="2 3" key="1">
    <citation type="submission" date="2022-10" db="EMBL/GenBank/DDBJ databases">
        <title>Luteolibacter flavescens strain MCCC 1K03193, whole genome shotgun sequencing project.</title>
        <authorList>
            <person name="Zhao G."/>
            <person name="Shen L."/>
        </authorList>
    </citation>
    <scope>NUCLEOTIDE SEQUENCE [LARGE SCALE GENOMIC DNA]</scope>
    <source>
        <strain evidence="2 3">MCCC 1K03193</strain>
    </source>
</reference>
<gene>
    <name evidence="2" type="ORF">OKA04_23835</name>
</gene>
<name>A0ABT3FW45_9BACT</name>